<gene>
    <name evidence="1" type="ORF">IEO21_10212</name>
</gene>
<proteinExistence type="predicted"/>
<dbReference type="EMBL" id="JADOXO010000706">
    <property type="protein sequence ID" value="KAF9801070.1"/>
    <property type="molecule type" value="Genomic_DNA"/>
</dbReference>
<name>A0A8H7NSX8_9APHY</name>
<evidence type="ECO:0000313" key="1">
    <source>
        <dbReference type="EMBL" id="KAF9801070.1"/>
    </source>
</evidence>
<dbReference type="Proteomes" id="UP000639403">
    <property type="component" value="Unassembled WGS sequence"/>
</dbReference>
<accession>A0A8H7NSX8</accession>
<comment type="caution">
    <text evidence="1">The sequence shown here is derived from an EMBL/GenBank/DDBJ whole genome shotgun (WGS) entry which is preliminary data.</text>
</comment>
<organism evidence="1 2">
    <name type="scientific">Rhodonia placenta</name>
    <dbReference type="NCBI Taxonomy" id="104341"/>
    <lineage>
        <taxon>Eukaryota</taxon>
        <taxon>Fungi</taxon>
        <taxon>Dikarya</taxon>
        <taxon>Basidiomycota</taxon>
        <taxon>Agaricomycotina</taxon>
        <taxon>Agaricomycetes</taxon>
        <taxon>Polyporales</taxon>
        <taxon>Adustoporiaceae</taxon>
        <taxon>Rhodonia</taxon>
    </lineage>
</organism>
<sequence>MELRTKKHLLREKLSYFTR</sequence>
<reference evidence="1" key="1">
    <citation type="submission" date="2020-11" db="EMBL/GenBank/DDBJ databases">
        <authorList>
            <person name="Koelle M."/>
            <person name="Horta M.A.C."/>
            <person name="Nowrousian M."/>
            <person name="Ohm R.A."/>
            <person name="Benz P."/>
            <person name="Pilgard A."/>
        </authorList>
    </citation>
    <scope>NUCLEOTIDE SEQUENCE</scope>
    <source>
        <strain evidence="1">FPRL280</strain>
    </source>
</reference>
<evidence type="ECO:0000313" key="2">
    <source>
        <dbReference type="Proteomes" id="UP000639403"/>
    </source>
</evidence>
<protein>
    <submittedName>
        <fullName evidence="1">Uncharacterized protein</fullName>
    </submittedName>
</protein>
<reference evidence="1" key="2">
    <citation type="journal article" name="Front. Microbiol.">
        <title>Degradative Capacity of Two Strains of Rhodonia placenta: From Phenotype to Genotype.</title>
        <authorList>
            <person name="Kolle M."/>
            <person name="Horta M.A.C."/>
            <person name="Nowrousian M."/>
            <person name="Ohm R.A."/>
            <person name="Benz J.P."/>
            <person name="Pilgard A."/>
        </authorList>
    </citation>
    <scope>NUCLEOTIDE SEQUENCE</scope>
    <source>
        <strain evidence="1">FPRL280</strain>
    </source>
</reference>
<dbReference type="AlphaFoldDB" id="A0A8H7NSX8"/>